<evidence type="ECO:0000313" key="8">
    <source>
        <dbReference type="EMBL" id="MBA2864219.1"/>
    </source>
</evidence>
<dbReference type="Proteomes" id="UP000239462">
    <property type="component" value="Chromosome"/>
</dbReference>
<reference evidence="9 12" key="3">
    <citation type="submission" date="2020-08" db="EMBL/GenBank/DDBJ databases">
        <title>Genomic Encyclopedia of Type Strains, Phase IV (KMG-V): Genome sequencing to study the core and pangenomes of soil and plant-associated prokaryotes.</title>
        <authorList>
            <person name="Whitman W."/>
        </authorList>
    </citation>
    <scope>NUCLEOTIDE SEQUENCE [LARGE SCALE GENOMIC DNA]</scope>
    <source>
        <strain evidence="8 11">C13</strain>
        <strain evidence="9 12">D1</strain>
    </source>
</reference>
<proteinExistence type="inferred from homology"/>
<keyword evidence="5" id="KW-0324">Glycolysis</keyword>
<dbReference type="InterPro" id="IPR017850">
    <property type="entry name" value="Alkaline_phosphatase_core_sf"/>
</dbReference>
<sequence>MKTIVLDFDGLLDDSYEILDNKTPLEYAKTPNFDKLVQKGSCGLLSPYKKGVPTYSVMDLFLMLGYSRDEFPGISVLRALGEDLELSDNAVYIECTFVSTIEDNYGHRVVDRASCDLTDKELNQLMSLIPTNFEGYEFNLKTCADYGCVLSMTDKNGWISDKISDSDPYYPGRHVNKISPVYELCDSPGECKRAKSTAEALNKFLLRCHKILENHEINIKRKRKGKYPINFLITRFPGKNIDISTFYEKYGLKALSISNCRLAKGFSRFVKVDYLLTKDLSESVNSSIKYLDNYDLMYVKCCRISEGQIKDPVEKAAVIEEMDACLDKLTDLEDVLLVITSKKLSKMMGAFVNSGNEYSLIVSGKNVRKDDISEFTEKNCYIGPLRLEHDEILNLILNYMDKALLYGLRPGGYLLDYIPNDEDIEHLK</sequence>
<comment type="similarity">
    <text evidence="4">Belongs to the BPG-independent phosphoglycerate mutase family. A-PGAM subfamily.</text>
</comment>
<evidence type="ECO:0000256" key="3">
    <source>
        <dbReference type="ARBA" id="ARBA00004921"/>
    </source>
</evidence>
<dbReference type="InterPro" id="IPR006124">
    <property type="entry name" value="Metalloenzyme"/>
</dbReference>
<dbReference type="Gene3D" id="3.40.720.10">
    <property type="entry name" value="Alkaline Phosphatase, subunit A"/>
    <property type="match status" value="2"/>
</dbReference>
<dbReference type="RefSeq" id="WP_104837434.1">
    <property type="nucleotide sequence ID" value="NZ_CP026606.1"/>
</dbReference>
<dbReference type="Proteomes" id="UP000590564">
    <property type="component" value="Unassembled WGS sequence"/>
</dbReference>
<gene>
    <name evidence="8" type="ORF">HNP94_001219</name>
    <name evidence="9" type="ORF">HNP96_001186</name>
    <name evidence="7" type="ORF">MMJJ_03860</name>
</gene>
<dbReference type="InterPro" id="IPR004456">
    <property type="entry name" value="Pglycerate_mutase_ApgM"/>
</dbReference>
<name>A0A2L1C928_METMI</name>
<evidence type="ECO:0000256" key="1">
    <source>
        <dbReference type="ARBA" id="ARBA00000370"/>
    </source>
</evidence>
<evidence type="ECO:0000313" key="10">
    <source>
        <dbReference type="Proteomes" id="UP000239462"/>
    </source>
</evidence>
<dbReference type="Pfam" id="PF10143">
    <property type="entry name" value="PhosphMutase"/>
    <property type="match status" value="1"/>
</dbReference>
<evidence type="ECO:0000259" key="6">
    <source>
        <dbReference type="Pfam" id="PF01676"/>
    </source>
</evidence>
<dbReference type="EMBL" id="CP026606">
    <property type="protein sequence ID" value="AVB75803.1"/>
    <property type="molecule type" value="Genomic_DNA"/>
</dbReference>
<comment type="pathway">
    <text evidence="3">Carbohydrate degradation.</text>
</comment>
<dbReference type="PANTHER" id="PTHR31209">
    <property type="entry name" value="COFACTOR-INDEPENDENT PHOSPHOGLYCERATE MUTASE"/>
    <property type="match status" value="1"/>
</dbReference>
<dbReference type="GO" id="GO:0046872">
    <property type="term" value="F:metal ion binding"/>
    <property type="evidence" value="ECO:0007669"/>
    <property type="project" value="InterPro"/>
</dbReference>
<dbReference type="Proteomes" id="UP000567099">
    <property type="component" value="Unassembled WGS sequence"/>
</dbReference>
<dbReference type="EMBL" id="JACDUO010000001">
    <property type="protein sequence ID" value="MBA2864219.1"/>
    <property type="molecule type" value="Genomic_DNA"/>
</dbReference>
<organism evidence="7 10">
    <name type="scientific">Methanococcus maripaludis</name>
    <name type="common">Methanococcus deltae</name>
    <dbReference type="NCBI Taxonomy" id="39152"/>
    <lineage>
        <taxon>Archaea</taxon>
        <taxon>Methanobacteriati</taxon>
        <taxon>Methanobacteriota</taxon>
        <taxon>Methanomada group</taxon>
        <taxon>Methanococci</taxon>
        <taxon>Methanococcales</taxon>
        <taxon>Methanococcaceae</taxon>
        <taxon>Methanococcus</taxon>
    </lineage>
</organism>
<dbReference type="AlphaFoldDB" id="A0A2L1C928"/>
<protein>
    <submittedName>
        <fullName evidence="8">2,3-diphosphopglycerate-independent phosphoglycerate mutase</fullName>
    </submittedName>
    <submittedName>
        <fullName evidence="7">Cofactor-independent phosphoglycerate mutase</fullName>
    </submittedName>
</protein>
<dbReference type="SUPFAM" id="SSF53649">
    <property type="entry name" value="Alkaline phosphatase-like"/>
    <property type="match status" value="1"/>
</dbReference>
<evidence type="ECO:0000313" key="11">
    <source>
        <dbReference type="Proteomes" id="UP000567099"/>
    </source>
</evidence>
<dbReference type="EMBL" id="JACHED010000002">
    <property type="protein sequence ID" value="MBB6497145.1"/>
    <property type="molecule type" value="Genomic_DNA"/>
</dbReference>
<dbReference type="KEGG" id="mmad:MMJJ_03860"/>
<feature type="domain" description="Metalloenzyme" evidence="6">
    <location>
        <begin position="17"/>
        <end position="341"/>
    </location>
</feature>
<accession>A0A2L1C928</accession>
<evidence type="ECO:0000313" key="7">
    <source>
        <dbReference type="EMBL" id="AVB75803.1"/>
    </source>
</evidence>
<evidence type="ECO:0000256" key="4">
    <source>
        <dbReference type="ARBA" id="ARBA00005524"/>
    </source>
</evidence>
<dbReference type="Pfam" id="PF01676">
    <property type="entry name" value="Metalloenzyme"/>
    <property type="match status" value="1"/>
</dbReference>
<dbReference type="GeneID" id="36101479"/>
<dbReference type="PIRSF" id="PIRSF006392">
    <property type="entry name" value="IPGAM_arch"/>
    <property type="match status" value="1"/>
</dbReference>
<reference evidence="10" key="1">
    <citation type="journal article" date="2018" name="Genome Announc.">
        <title>Complete Genome Sequence of the Methanococcus maripaludis Type Strain JJ (DSM 2067), a Model for Selenoprotein Synthesis in Archaea.</title>
        <authorList>
            <person name="Poehlein A."/>
            <person name="Heym D."/>
            <person name="Quitzke V."/>
            <person name="Fersch J."/>
            <person name="Daniel R."/>
            <person name="Rother M."/>
        </authorList>
    </citation>
    <scope>NUCLEOTIDE SEQUENCE [LARGE SCALE GENOMIC DNA]</scope>
    <source>
        <strain evidence="10">DSM 2067</strain>
    </source>
</reference>
<comment type="catalytic activity">
    <reaction evidence="1">
        <text>(2R)-2-phosphoglycerate = (2R)-3-phosphoglycerate</text>
        <dbReference type="Rhea" id="RHEA:15901"/>
        <dbReference type="ChEBI" id="CHEBI:58272"/>
        <dbReference type="ChEBI" id="CHEBI:58289"/>
        <dbReference type="EC" id="5.4.2.12"/>
    </reaction>
</comment>
<comment type="function">
    <text evidence="2">Catalyzes the interconversion of 2-phosphoglycerate and 3-phosphoglycerate.</text>
</comment>
<dbReference type="GO" id="GO:0004619">
    <property type="term" value="F:phosphoglycerate mutase activity"/>
    <property type="evidence" value="ECO:0007669"/>
    <property type="project" value="UniProtKB-EC"/>
</dbReference>
<evidence type="ECO:0000313" key="9">
    <source>
        <dbReference type="EMBL" id="MBB6497145.1"/>
    </source>
</evidence>
<dbReference type="GO" id="GO:0006096">
    <property type="term" value="P:glycolytic process"/>
    <property type="evidence" value="ECO:0007669"/>
    <property type="project" value="UniProtKB-KW"/>
</dbReference>
<evidence type="ECO:0000256" key="2">
    <source>
        <dbReference type="ARBA" id="ARBA00002315"/>
    </source>
</evidence>
<reference evidence="7" key="2">
    <citation type="submission" date="2018-02" db="EMBL/GenBank/DDBJ databases">
        <title>Complete genome sequence of the Methanococcus maripaludis type strain JJ (DSM 2067), a model for selenoprotein synthesis in Archaea.</title>
        <authorList>
            <person name="Poehlein A."/>
            <person name="Heym D."/>
            <person name="Quitzke V."/>
            <person name="Fersch J."/>
            <person name="Daniel R."/>
            <person name="Rother M."/>
        </authorList>
    </citation>
    <scope>NUCLEOTIDE SEQUENCE [LARGE SCALE GENOMIC DNA]</scope>
    <source>
        <strain evidence="7">DSM 2067</strain>
    </source>
</reference>
<dbReference type="PANTHER" id="PTHR31209:SF0">
    <property type="entry name" value="METALLOENZYME DOMAIN-CONTAINING PROTEIN"/>
    <property type="match status" value="1"/>
</dbReference>
<evidence type="ECO:0000256" key="5">
    <source>
        <dbReference type="ARBA" id="ARBA00023152"/>
    </source>
</evidence>
<evidence type="ECO:0000313" key="12">
    <source>
        <dbReference type="Proteomes" id="UP000590564"/>
    </source>
</evidence>